<protein>
    <submittedName>
        <fullName evidence="4">FAD/FMN-dependent dehydrogenase</fullName>
    </submittedName>
</protein>
<dbReference type="Gene3D" id="3.30.43.10">
    <property type="entry name" value="Uridine Diphospho-n-acetylenolpyruvylglucosamine Reductase, domain 2"/>
    <property type="match status" value="1"/>
</dbReference>
<dbReference type="PANTHER" id="PTHR11748">
    <property type="entry name" value="D-LACTATE DEHYDROGENASE"/>
    <property type="match status" value="1"/>
</dbReference>
<dbReference type="EMBL" id="CP003345">
    <property type="protein sequence ID" value="AFM04680.1"/>
    <property type="molecule type" value="Genomic_DNA"/>
</dbReference>
<dbReference type="InterPro" id="IPR016170">
    <property type="entry name" value="Cytok_DH_C_sf"/>
</dbReference>
<dbReference type="SUPFAM" id="SSF55103">
    <property type="entry name" value="FAD-linked oxidases, C-terminal domain"/>
    <property type="match status" value="1"/>
</dbReference>
<dbReference type="GO" id="GO:0071949">
    <property type="term" value="F:FAD binding"/>
    <property type="evidence" value="ECO:0007669"/>
    <property type="project" value="InterPro"/>
</dbReference>
<dbReference type="InterPro" id="IPR006094">
    <property type="entry name" value="Oxid_FAD_bind_N"/>
</dbReference>
<organism evidence="4 5">
    <name type="scientific">Bernardetia litoralis (strain ATCC 23117 / DSM 6794 / NBRC 15988 / NCIMB 1366 / Fx l1 / Sio-4)</name>
    <name type="common">Flexibacter litoralis</name>
    <dbReference type="NCBI Taxonomy" id="880071"/>
    <lineage>
        <taxon>Bacteria</taxon>
        <taxon>Pseudomonadati</taxon>
        <taxon>Bacteroidota</taxon>
        <taxon>Cytophagia</taxon>
        <taxon>Cytophagales</taxon>
        <taxon>Bernardetiaceae</taxon>
        <taxon>Bernardetia</taxon>
    </lineage>
</organism>
<dbReference type="STRING" id="880071.Fleli_2307"/>
<reference evidence="5" key="1">
    <citation type="submission" date="2012-06" db="EMBL/GenBank/DDBJ databases">
        <title>The complete genome of Flexibacter litoralis DSM 6794.</title>
        <authorList>
            <person name="Lucas S."/>
            <person name="Copeland A."/>
            <person name="Lapidus A."/>
            <person name="Glavina del Rio T."/>
            <person name="Dalin E."/>
            <person name="Tice H."/>
            <person name="Bruce D."/>
            <person name="Goodwin L."/>
            <person name="Pitluck S."/>
            <person name="Peters L."/>
            <person name="Ovchinnikova G."/>
            <person name="Lu M."/>
            <person name="Kyrpides N."/>
            <person name="Mavromatis K."/>
            <person name="Ivanova N."/>
            <person name="Brettin T."/>
            <person name="Detter J.C."/>
            <person name="Han C."/>
            <person name="Larimer F."/>
            <person name="Land M."/>
            <person name="Hauser L."/>
            <person name="Markowitz V."/>
            <person name="Cheng J.-F."/>
            <person name="Hugenholtz P."/>
            <person name="Woyke T."/>
            <person name="Wu D."/>
            <person name="Spring S."/>
            <person name="Lang E."/>
            <person name="Kopitz M."/>
            <person name="Brambilla E."/>
            <person name="Klenk H.-P."/>
            <person name="Eisen J.A."/>
        </authorList>
    </citation>
    <scope>NUCLEOTIDE SEQUENCE [LARGE SCALE GENOMIC DNA]</scope>
    <source>
        <strain evidence="5">ATCC 23117 / DSM 6794 / NBRC 15988 / NCIMB 1366 / Sio-4</strain>
    </source>
</reference>
<dbReference type="KEGG" id="fli:Fleli_2307"/>
<dbReference type="GO" id="GO:0008720">
    <property type="term" value="F:D-lactate dehydrogenase (NAD+) activity"/>
    <property type="evidence" value="ECO:0007669"/>
    <property type="project" value="TreeGrafter"/>
</dbReference>
<keyword evidence="2" id="KW-0274">FAD</keyword>
<dbReference type="InterPro" id="IPR016169">
    <property type="entry name" value="FAD-bd_PCMH_sub2"/>
</dbReference>
<keyword evidence="1" id="KW-0285">Flavoprotein</keyword>
<dbReference type="GO" id="GO:1903457">
    <property type="term" value="P:lactate catabolic process"/>
    <property type="evidence" value="ECO:0007669"/>
    <property type="project" value="TreeGrafter"/>
</dbReference>
<dbReference type="SUPFAM" id="SSF56176">
    <property type="entry name" value="FAD-binding/transporter-associated domain-like"/>
    <property type="match status" value="1"/>
</dbReference>
<dbReference type="HOGENOM" id="CLU_024402_1_0_10"/>
<feature type="domain" description="FAD-binding PCMH-type" evidence="3">
    <location>
        <begin position="34"/>
        <end position="222"/>
    </location>
</feature>
<dbReference type="InterPro" id="IPR016166">
    <property type="entry name" value="FAD-bd_PCMH"/>
</dbReference>
<dbReference type="InterPro" id="IPR036318">
    <property type="entry name" value="FAD-bd_PCMH-like_sf"/>
</dbReference>
<dbReference type="GO" id="GO:0004458">
    <property type="term" value="F:D-lactate dehydrogenase (cytochrome) activity"/>
    <property type="evidence" value="ECO:0007669"/>
    <property type="project" value="TreeGrafter"/>
</dbReference>
<dbReference type="eggNOG" id="COG0277">
    <property type="taxonomic scope" value="Bacteria"/>
</dbReference>
<dbReference type="Gene3D" id="3.30.465.10">
    <property type="match status" value="1"/>
</dbReference>
<keyword evidence="5" id="KW-1185">Reference proteome</keyword>
<evidence type="ECO:0000313" key="5">
    <source>
        <dbReference type="Proteomes" id="UP000006054"/>
    </source>
</evidence>
<evidence type="ECO:0000256" key="1">
    <source>
        <dbReference type="ARBA" id="ARBA00022630"/>
    </source>
</evidence>
<proteinExistence type="predicted"/>
<evidence type="ECO:0000259" key="3">
    <source>
        <dbReference type="PROSITE" id="PS51387"/>
    </source>
</evidence>
<dbReference type="Gene3D" id="3.40.462.10">
    <property type="entry name" value="FAD-linked oxidases, C-terminal domain"/>
    <property type="match status" value="1"/>
</dbReference>
<dbReference type="AlphaFoldDB" id="I4AL45"/>
<evidence type="ECO:0000256" key="2">
    <source>
        <dbReference type="ARBA" id="ARBA00022827"/>
    </source>
</evidence>
<dbReference type="PANTHER" id="PTHR11748:SF114">
    <property type="entry name" value="ARYL-ALCOHOL OXIDASE VANILLYL-ALCOHOL OXIDASE (AFU_ORTHOLOGUE AFUA_3G09500)-RELATED"/>
    <property type="match status" value="1"/>
</dbReference>
<evidence type="ECO:0000313" key="4">
    <source>
        <dbReference type="EMBL" id="AFM04680.1"/>
    </source>
</evidence>
<dbReference type="RefSeq" id="WP_014798126.1">
    <property type="nucleotide sequence ID" value="NC_018018.1"/>
</dbReference>
<name>I4AL45_BERLS</name>
<sequence length="514" mass="57962">MEKFINECKLILGGNNVEFKENPTILLRQATFDFPAKVEAVLYPTSVTQLSDCFKIANKYKQPLYVVSRGNNIGLGSALPPKEDSILIDLSKMDTITDFSEEMAYITVEAGVSFEQVFSFLEENNSSLMMDSIGSTSKASVVGNTADRGHGMGMYADRFSNVCGFEVVLPNGEIIQTGYTAYAENNKIAPLAKGGVGASLDGLFTQSNLGIITKLTFWLKPKTDFLQTFYFEIEADTDCGKVAEEWKKLRLLGLQASLRIFSDTRLIAFNMQKPTDKEWSEELRKELRESIGVENKWIGFGGIYSASELHAKADKKIIINSIGTIAKNLVFYDKSSSKNANSDEEKAKTDFFYETSVLRGYVSDKPLEMCYWGKNKAYKQKINVYQDLCGVLWYCPIIPQTQKDVQRAIEIVETCSLKYKLEPNVGFLFVSERTIDITGAICYDREQEGEEDRAVQCHNEIMEAFISEGYAPYRLGIQSMDLMKKLNPSTLNFLRHLKNSIDPNHILSKNRYII</sequence>
<dbReference type="Proteomes" id="UP000006054">
    <property type="component" value="Chromosome"/>
</dbReference>
<dbReference type="InterPro" id="IPR016164">
    <property type="entry name" value="FAD-linked_Oxase-like_C"/>
</dbReference>
<dbReference type="Pfam" id="PF01565">
    <property type="entry name" value="FAD_binding_4"/>
    <property type="match status" value="1"/>
</dbReference>
<gene>
    <name evidence="4" type="ordered locus">Fleli_2307</name>
</gene>
<dbReference type="PROSITE" id="PS51387">
    <property type="entry name" value="FAD_PCMH"/>
    <property type="match status" value="1"/>
</dbReference>
<dbReference type="InterPro" id="IPR016167">
    <property type="entry name" value="FAD-bd_PCMH_sub1"/>
</dbReference>
<dbReference type="OrthoDB" id="9767256at2"/>
<accession>I4AL45</accession>